<feature type="region of interest" description="Disordered" evidence="1">
    <location>
        <begin position="1"/>
        <end position="26"/>
    </location>
</feature>
<comment type="caution">
    <text evidence="2">The sequence shown here is derived from an EMBL/GenBank/DDBJ whole genome shotgun (WGS) entry which is preliminary data.</text>
</comment>
<sequence length="294" mass="31439">MLPHPSARRRVDVRNTGSGKRAGRASLRSCCGRREGRHSAGRWGGIALVHATSDSEHHLALNDVLEARFDAECGLAPMLRLHVSDDGIDDLRSGEVTASEAAAAARARMAAEFAFTGKPQPRPGRSSYASELDAKPAEQAGVDFEMTSIQSALDVRLESQTGRAGEGEWVVAAVESFVDDPVSLRPAAAARLLLDLDEPDIRDGALLAITRADAHRHVALWEDLSRRAPGARRAGPLALLEMSHWVAGDEVAAWTAIETVEAMGRRHPLADLAGDLLSSATPPMKWDAVQSALS</sequence>
<proteinExistence type="predicted"/>
<dbReference type="EMBL" id="JAUTAN010000001">
    <property type="protein sequence ID" value="MDQ1105442.1"/>
    <property type="molecule type" value="Genomic_DNA"/>
</dbReference>
<evidence type="ECO:0008006" key="4">
    <source>
        <dbReference type="Google" id="ProtNLM"/>
    </source>
</evidence>
<dbReference type="AlphaFoldDB" id="A0AAJ1X4C2"/>
<name>A0AAJ1X4C2_9ACTN</name>
<evidence type="ECO:0000313" key="2">
    <source>
        <dbReference type="EMBL" id="MDQ1105442.1"/>
    </source>
</evidence>
<protein>
    <recommendedName>
        <fullName evidence="4">DUF4192 domain-containing protein</fullName>
    </recommendedName>
</protein>
<dbReference type="InterPro" id="IPR025447">
    <property type="entry name" value="DUF4192"/>
</dbReference>
<accession>A0AAJ1X4C2</accession>
<evidence type="ECO:0000256" key="1">
    <source>
        <dbReference type="SAM" id="MobiDB-lite"/>
    </source>
</evidence>
<dbReference type="Pfam" id="PF13830">
    <property type="entry name" value="DUF4192"/>
    <property type="match status" value="1"/>
</dbReference>
<dbReference type="Proteomes" id="UP001239215">
    <property type="component" value="Unassembled WGS sequence"/>
</dbReference>
<gene>
    <name evidence="2" type="ORF">QE405_002726</name>
</gene>
<organism evidence="2 3">
    <name type="scientific">Nocardioides zeae</name>
    <dbReference type="NCBI Taxonomy" id="1457234"/>
    <lineage>
        <taxon>Bacteria</taxon>
        <taxon>Bacillati</taxon>
        <taxon>Actinomycetota</taxon>
        <taxon>Actinomycetes</taxon>
        <taxon>Propionibacteriales</taxon>
        <taxon>Nocardioidaceae</taxon>
        <taxon>Nocardioides</taxon>
    </lineage>
</organism>
<evidence type="ECO:0000313" key="3">
    <source>
        <dbReference type="Proteomes" id="UP001239215"/>
    </source>
</evidence>
<reference evidence="2" key="1">
    <citation type="submission" date="2023-07" db="EMBL/GenBank/DDBJ databases">
        <title>Functional and genomic diversity of the sorghum phyllosphere microbiome.</title>
        <authorList>
            <person name="Shade A."/>
        </authorList>
    </citation>
    <scope>NUCLEOTIDE SEQUENCE</scope>
    <source>
        <strain evidence="2">SORGH_AS_1067</strain>
    </source>
</reference>